<evidence type="ECO:0008006" key="11">
    <source>
        <dbReference type="Google" id="ProtNLM"/>
    </source>
</evidence>
<evidence type="ECO:0000256" key="2">
    <source>
        <dbReference type="ARBA" id="ARBA00022908"/>
    </source>
</evidence>
<evidence type="ECO:0000313" key="10">
    <source>
        <dbReference type="Proteomes" id="UP000617531"/>
    </source>
</evidence>
<feature type="domain" description="Tyr recombinase" evidence="7">
    <location>
        <begin position="165"/>
        <end position="347"/>
    </location>
</feature>
<dbReference type="Gene3D" id="1.10.150.130">
    <property type="match status" value="1"/>
</dbReference>
<accession>A0A8J3M3H8</accession>
<dbReference type="Proteomes" id="UP000617531">
    <property type="component" value="Unassembled WGS sequence"/>
</dbReference>
<evidence type="ECO:0000259" key="7">
    <source>
        <dbReference type="PROSITE" id="PS51898"/>
    </source>
</evidence>
<comment type="similarity">
    <text evidence="1">Belongs to the 'phage' integrase family.</text>
</comment>
<dbReference type="InterPro" id="IPR053876">
    <property type="entry name" value="Phage_int_M"/>
</dbReference>
<feature type="region of interest" description="Disordered" evidence="6">
    <location>
        <begin position="359"/>
        <end position="380"/>
    </location>
</feature>
<keyword evidence="10" id="KW-1185">Reference proteome</keyword>
<dbReference type="PROSITE" id="PS51898">
    <property type="entry name" value="TYR_RECOMBINASE"/>
    <property type="match status" value="1"/>
</dbReference>
<evidence type="ECO:0000256" key="3">
    <source>
        <dbReference type="ARBA" id="ARBA00023125"/>
    </source>
</evidence>
<dbReference type="PANTHER" id="PTHR30629:SF2">
    <property type="entry name" value="PROPHAGE INTEGRASE INTS-RELATED"/>
    <property type="match status" value="1"/>
</dbReference>
<reference evidence="9" key="1">
    <citation type="journal article" date="2014" name="Int. J. Syst. Evol. Microbiol.">
        <title>Complete genome sequence of Corynebacterium casei LMG S-19264T (=DSM 44701T), isolated from a smear-ripened cheese.</title>
        <authorList>
            <consortium name="US DOE Joint Genome Institute (JGI-PGF)"/>
            <person name="Walter F."/>
            <person name="Albersmeier A."/>
            <person name="Kalinowski J."/>
            <person name="Ruckert C."/>
        </authorList>
    </citation>
    <scope>NUCLEOTIDE SEQUENCE</scope>
    <source>
        <strain evidence="9">CGMCC 1.16548</strain>
    </source>
</reference>
<evidence type="ECO:0000256" key="1">
    <source>
        <dbReference type="ARBA" id="ARBA00008857"/>
    </source>
</evidence>
<evidence type="ECO:0000313" key="9">
    <source>
        <dbReference type="EMBL" id="GHF12424.1"/>
    </source>
</evidence>
<name>A0A8J3M3H8_9MICO</name>
<keyword evidence="3 5" id="KW-0238">DNA-binding</keyword>
<evidence type="ECO:0000256" key="5">
    <source>
        <dbReference type="PROSITE-ProRule" id="PRU01248"/>
    </source>
</evidence>
<dbReference type="InterPro" id="IPR011010">
    <property type="entry name" value="DNA_brk_join_enz"/>
</dbReference>
<organism evidence="9 10">
    <name type="scientific">Pseudolysinimonas yzui</name>
    <dbReference type="NCBI Taxonomy" id="2708254"/>
    <lineage>
        <taxon>Bacteria</taxon>
        <taxon>Bacillati</taxon>
        <taxon>Actinomycetota</taxon>
        <taxon>Actinomycetes</taxon>
        <taxon>Micrococcales</taxon>
        <taxon>Microbacteriaceae</taxon>
        <taxon>Pseudolysinimonas</taxon>
    </lineage>
</organism>
<reference evidence="9" key="2">
    <citation type="submission" date="2020-09" db="EMBL/GenBank/DDBJ databases">
        <authorList>
            <person name="Sun Q."/>
            <person name="Zhou Y."/>
        </authorList>
    </citation>
    <scope>NUCLEOTIDE SEQUENCE</scope>
    <source>
        <strain evidence="9">CGMCC 1.16548</strain>
    </source>
</reference>
<keyword evidence="4" id="KW-0233">DNA recombination</keyword>
<dbReference type="GO" id="GO:0015074">
    <property type="term" value="P:DNA integration"/>
    <property type="evidence" value="ECO:0007669"/>
    <property type="project" value="UniProtKB-KW"/>
</dbReference>
<evidence type="ECO:0000256" key="6">
    <source>
        <dbReference type="SAM" id="MobiDB-lite"/>
    </source>
</evidence>
<evidence type="ECO:0000259" key="8">
    <source>
        <dbReference type="PROSITE" id="PS51900"/>
    </source>
</evidence>
<dbReference type="Pfam" id="PF00589">
    <property type="entry name" value="Phage_integrase"/>
    <property type="match status" value="1"/>
</dbReference>
<gene>
    <name evidence="9" type="ORF">GCM10011600_11490</name>
</gene>
<evidence type="ECO:0000256" key="4">
    <source>
        <dbReference type="ARBA" id="ARBA00023172"/>
    </source>
</evidence>
<dbReference type="SUPFAM" id="SSF56349">
    <property type="entry name" value="DNA breaking-rejoining enzymes"/>
    <property type="match status" value="1"/>
</dbReference>
<protein>
    <recommendedName>
        <fullName evidence="11">Site-specific integrase</fullName>
    </recommendedName>
</protein>
<dbReference type="Gene3D" id="1.10.443.10">
    <property type="entry name" value="Intergrase catalytic core"/>
    <property type="match status" value="1"/>
</dbReference>
<dbReference type="PANTHER" id="PTHR30629">
    <property type="entry name" value="PROPHAGE INTEGRASE"/>
    <property type="match status" value="1"/>
</dbReference>
<keyword evidence="2" id="KW-0229">DNA integration</keyword>
<comment type="caution">
    <text evidence="9">The sequence shown here is derived from an EMBL/GenBank/DDBJ whole genome shotgun (WGS) entry which is preliminary data.</text>
</comment>
<feature type="domain" description="Core-binding (CB)" evidence="8">
    <location>
        <begin position="61"/>
        <end position="141"/>
    </location>
</feature>
<dbReference type="GO" id="GO:0003677">
    <property type="term" value="F:DNA binding"/>
    <property type="evidence" value="ECO:0007669"/>
    <property type="project" value="UniProtKB-UniRule"/>
</dbReference>
<dbReference type="InterPro" id="IPR013762">
    <property type="entry name" value="Integrase-like_cat_sf"/>
</dbReference>
<sequence length="380" mass="42804">MSIHTRRVTSGALRYDVRIKHAGQLVATRTFRRQGDAETWEREQYRALQLGEFLPPSQTSTPFAEVVATFLAARRDQVTPHTWRTDSDNLKATPRAWDALPISSIGRGDVLRHLTDELKIKARSTVSRSRTTLSALFNYAVQEGMLLRNPVREVSMPAGKEQDSEGIETFTDAELTDTLQRQYELNPLMAEVTEFISLTGLRWSELRSLRVRNLQNLSYPAIRVLRAQSDGYAEKGTKTRKGRTIPLVTRAYEIARRRADGRGADEFLFSSKTGRQLRGNLLRRYLKWGETAHGYTIHALRHYAASSWLRAGIPVNQVSEWLGHKNPNTTLRIYAHVLGEAQDAAAIARLDAMAPAMPPRWDSRTDYPHASKGGNGLSGP</sequence>
<dbReference type="EMBL" id="BNAI01000002">
    <property type="protein sequence ID" value="GHF12424.1"/>
    <property type="molecule type" value="Genomic_DNA"/>
</dbReference>
<dbReference type="PROSITE" id="PS51900">
    <property type="entry name" value="CB"/>
    <property type="match status" value="1"/>
</dbReference>
<dbReference type="InterPro" id="IPR010998">
    <property type="entry name" value="Integrase_recombinase_N"/>
</dbReference>
<proteinExistence type="inferred from homology"/>
<dbReference type="InterPro" id="IPR050808">
    <property type="entry name" value="Phage_Integrase"/>
</dbReference>
<dbReference type="Pfam" id="PF22022">
    <property type="entry name" value="Phage_int_M"/>
    <property type="match status" value="1"/>
</dbReference>
<dbReference type="GO" id="GO:0006310">
    <property type="term" value="P:DNA recombination"/>
    <property type="evidence" value="ECO:0007669"/>
    <property type="project" value="UniProtKB-KW"/>
</dbReference>
<dbReference type="InterPro" id="IPR002104">
    <property type="entry name" value="Integrase_catalytic"/>
</dbReference>
<dbReference type="AlphaFoldDB" id="A0A8J3M3H8"/>
<dbReference type="RefSeq" id="WP_191282533.1">
    <property type="nucleotide sequence ID" value="NZ_BNAI01000002.1"/>
</dbReference>
<dbReference type="InterPro" id="IPR044068">
    <property type="entry name" value="CB"/>
</dbReference>